<dbReference type="EMBL" id="JAKRYL010000012">
    <property type="protein sequence ID" value="MCL7748016.1"/>
    <property type="molecule type" value="Genomic_DNA"/>
</dbReference>
<comment type="caution">
    <text evidence="2">The sequence shown here is derived from an EMBL/GenBank/DDBJ whole genome shotgun (WGS) entry which is preliminary data.</text>
</comment>
<dbReference type="AlphaFoldDB" id="A0A9X2CTF7"/>
<keyword evidence="1" id="KW-0812">Transmembrane</keyword>
<keyword evidence="1" id="KW-1133">Transmembrane helix</keyword>
<evidence type="ECO:0000256" key="1">
    <source>
        <dbReference type="SAM" id="Phobius"/>
    </source>
</evidence>
<dbReference type="Proteomes" id="UP001139150">
    <property type="component" value="Unassembled WGS sequence"/>
</dbReference>
<dbReference type="RefSeq" id="WP_250096909.1">
    <property type="nucleotide sequence ID" value="NZ_JAKRYL010000012.1"/>
</dbReference>
<proteinExistence type="predicted"/>
<feature type="transmembrane region" description="Helical" evidence="1">
    <location>
        <begin position="12"/>
        <end position="37"/>
    </location>
</feature>
<gene>
    <name evidence="2" type="ORF">MF646_12870</name>
</gene>
<evidence type="ECO:0000313" key="3">
    <source>
        <dbReference type="Proteomes" id="UP001139150"/>
    </source>
</evidence>
<keyword evidence="3" id="KW-1185">Reference proteome</keyword>
<evidence type="ECO:0000313" key="2">
    <source>
        <dbReference type="EMBL" id="MCL7748016.1"/>
    </source>
</evidence>
<reference evidence="2" key="1">
    <citation type="submission" date="2022-02" db="EMBL/GenBank/DDBJ databases">
        <title>Halalkalibacter sp. nov. isolated from Lonar Lake, India.</title>
        <authorList>
            <person name="Joshi A."/>
            <person name="Thite S."/>
            <person name="Lodha T."/>
        </authorList>
    </citation>
    <scope>NUCLEOTIDE SEQUENCE</scope>
    <source>
        <strain evidence="2">MEB205</strain>
    </source>
</reference>
<sequence length="207" mass="23338">MNFRKKEDGGITLEAAIFMPIFIMFLVFLLFMIRFALTDIALNKAVSETAKQIALQSYPIHRVIDTGGKMATEALNKSDHYQQIKDDMGKNKDQIENELINTLGEDGYNQLIADPLAKARDDAIDGVTAQFLETIVQGYLADADRMNLIDASSVSVVSPIKFPNLLNEDGNKFILITAEYRLVLPIPFLNREYTLQKQAYERVWLGS</sequence>
<accession>A0A9X2CTF7</accession>
<keyword evidence="1" id="KW-0472">Membrane</keyword>
<protein>
    <submittedName>
        <fullName evidence="2">Pilus assembly protein</fullName>
    </submittedName>
</protein>
<name>A0A9X2CTF7_9BACI</name>
<organism evidence="2 3">
    <name type="scientific">Halalkalibacter alkaliphilus</name>
    <dbReference type="NCBI Taxonomy" id="2917993"/>
    <lineage>
        <taxon>Bacteria</taxon>
        <taxon>Bacillati</taxon>
        <taxon>Bacillota</taxon>
        <taxon>Bacilli</taxon>
        <taxon>Bacillales</taxon>
        <taxon>Bacillaceae</taxon>
        <taxon>Halalkalibacter</taxon>
    </lineage>
</organism>